<dbReference type="EMBL" id="CP048261">
    <property type="protein sequence ID" value="QST85555.1"/>
    <property type="molecule type" value="Genomic_DNA"/>
</dbReference>
<gene>
    <name evidence="1" type="ORF">SRIM_040450</name>
</gene>
<evidence type="ECO:0000313" key="1">
    <source>
        <dbReference type="EMBL" id="QST85555.1"/>
    </source>
</evidence>
<dbReference type="AlphaFoldDB" id="A0A8A1V4R2"/>
<dbReference type="GeneID" id="66860396"/>
<dbReference type="Proteomes" id="UP000011074">
    <property type="component" value="Chromosome"/>
</dbReference>
<sequence length="80" mass="8908">MRDTRGCGGRLVRLGYQLTALLPELADRGEHLSWQRARDCGRGAACQHDHRQPVPALGLETGRATVVELGVRFPYDAPRR</sequence>
<organism evidence="1 2">
    <name type="scientific">Streptomyces rimosus subsp. rimosus (strain ATCC 10970 / DSM 40260 / JCM 4667 / NRRL 2234)</name>
    <dbReference type="NCBI Taxonomy" id="1265868"/>
    <lineage>
        <taxon>Bacteria</taxon>
        <taxon>Bacillati</taxon>
        <taxon>Actinomycetota</taxon>
        <taxon>Actinomycetes</taxon>
        <taxon>Kitasatosporales</taxon>
        <taxon>Streptomycetaceae</taxon>
        <taxon>Streptomyces</taxon>
    </lineage>
</organism>
<evidence type="ECO:0000313" key="2">
    <source>
        <dbReference type="Proteomes" id="UP000011074"/>
    </source>
</evidence>
<protein>
    <submittedName>
        <fullName evidence="1">Uncharacterized protein</fullName>
    </submittedName>
</protein>
<reference evidence="1" key="1">
    <citation type="submission" date="2012-12" db="EMBL/GenBank/DDBJ databases">
        <authorList>
            <person name="Pethick F.E."/>
            <person name="MacFadyen A.C."/>
            <person name="Tang Z."/>
            <person name="Sangal V."/>
            <person name="Tze-Tze L."/>
            <person name="Chu J."/>
            <person name="Guo M."/>
            <person name="Kirby R."/>
            <person name="Hoskisson P.A."/>
            <person name="Herron P.R."/>
            <person name="Hunter I.S."/>
        </authorList>
    </citation>
    <scope>NUCLEOTIDE SEQUENCE</scope>
    <source>
        <strain evidence="1">ATCC 10970</strain>
    </source>
</reference>
<proteinExistence type="predicted"/>
<name>A0A8A1V4R2_STRR1</name>
<accession>A0A8A1V4R2</accession>
<dbReference type="RefSeq" id="WP_030190747.1">
    <property type="nucleotide sequence ID" value="NZ_CP048261.1"/>
</dbReference>
<reference evidence="1" key="3">
    <citation type="journal article" date="2021" name="bioRxiv">
        <title>Bilateral symmetry of linear streptomycete chromosomes.</title>
        <authorList>
            <person name="Algora-Gallardo L."/>
            <person name="Schniete J.K."/>
            <person name="Mark D.R."/>
            <person name="Hunter I.S."/>
            <person name="Herron P.R."/>
        </authorList>
    </citation>
    <scope>NUCLEOTIDE SEQUENCE</scope>
    <source>
        <strain evidence="1">ATCC 10970</strain>
    </source>
</reference>
<reference evidence="1" key="2">
    <citation type="submission" date="2020-01" db="EMBL/GenBank/DDBJ databases">
        <authorList>
            <person name="Algora L."/>
            <person name="Schniete J.K."/>
            <person name="MacFadyen A."/>
            <person name="Hoskisson P.A."/>
            <person name="Hunter I.S."/>
            <person name="Herron P.R."/>
        </authorList>
    </citation>
    <scope>NUCLEOTIDE SEQUENCE</scope>
    <source>
        <strain evidence="1">ATCC 10970</strain>
    </source>
</reference>